<sequence length="63" mass="7454">MKKKELKKLIKQYDAPLILQDINKLYIKDEDLSENINRQVSGSSILQCSKKFKYSFFKNISKL</sequence>
<dbReference type="AlphaFoldDB" id="A0A9N8QUF9"/>
<dbReference type="Proteomes" id="UP000662618">
    <property type="component" value="Unassembled WGS sequence"/>
</dbReference>
<gene>
    <name evidence="1" type="ORF">CHRY9390_01526</name>
</gene>
<proteinExistence type="predicted"/>
<comment type="caution">
    <text evidence="1">The sequence shown here is derived from an EMBL/GenBank/DDBJ whole genome shotgun (WGS) entry which is preliminary data.</text>
</comment>
<name>A0A9N8QUF9_9FLAO</name>
<protein>
    <submittedName>
        <fullName evidence="1">Uncharacterized protein</fullName>
    </submittedName>
</protein>
<organism evidence="1 2">
    <name type="scientific">Chryseobacterium aquaeductus</name>
    <dbReference type="NCBI Taxonomy" id="2675056"/>
    <lineage>
        <taxon>Bacteria</taxon>
        <taxon>Pseudomonadati</taxon>
        <taxon>Bacteroidota</taxon>
        <taxon>Flavobacteriia</taxon>
        <taxon>Flavobacteriales</taxon>
        <taxon>Weeksellaceae</taxon>
        <taxon>Chryseobacterium group</taxon>
        <taxon>Chryseobacterium</taxon>
    </lineage>
</organism>
<dbReference type="EMBL" id="CAJIMS010000001">
    <property type="protein sequence ID" value="CAD7806545.1"/>
    <property type="molecule type" value="Genomic_DNA"/>
</dbReference>
<keyword evidence="2" id="KW-1185">Reference proteome</keyword>
<accession>A0A9N8QUF9</accession>
<evidence type="ECO:0000313" key="2">
    <source>
        <dbReference type="Proteomes" id="UP000662618"/>
    </source>
</evidence>
<evidence type="ECO:0000313" key="1">
    <source>
        <dbReference type="EMBL" id="CAD7806545.1"/>
    </source>
</evidence>
<reference evidence="1" key="1">
    <citation type="submission" date="2020-12" db="EMBL/GenBank/DDBJ databases">
        <authorList>
            <person name="Rodrigo-Torres L."/>
            <person name="Arahal R. D."/>
            <person name="Lucena T."/>
        </authorList>
    </citation>
    <scope>NUCLEOTIDE SEQUENCE</scope>
    <source>
        <strain evidence="1">CECT 9390</strain>
    </source>
</reference>